<dbReference type="GO" id="GO:0003677">
    <property type="term" value="F:DNA binding"/>
    <property type="evidence" value="ECO:0007669"/>
    <property type="project" value="UniProtKB-KW"/>
</dbReference>
<evidence type="ECO:0000259" key="5">
    <source>
        <dbReference type="PROSITE" id="PS50043"/>
    </source>
</evidence>
<dbReference type="SUPFAM" id="SSF46894">
    <property type="entry name" value="C-terminal effector domain of the bipartite response regulators"/>
    <property type="match status" value="1"/>
</dbReference>
<sequence length="873" mass="94140">MESCARQIEMGSGLLVLQGGPGTGKTSLLEEMKKRATASGSLCLSATGFPDEHELPFSAVEQFGHVPGIPEGVRSALRRLVDRAAPAPAGLLRTLTSALTEQAERGRIVIAVDDAHHLDPQSRSCLLYLARRLYSHPVAMVLAFPRACRAPDGGPLEFLALPGARLAEINPLGEDAVRMLLERRLPLRTAAGLAAPVHRAGGGNLCLVTALLHDLLRAGEPGPGTPVRIGESFRTAYLALLARHPALAEAVEALAVLGDDATPPRAARLLGQPLKDVEHRLAELNRAGLLEGGGFRHPDVPKAVLGALGARLPALHKQAAALLFVEGAPAVVVARHLLAADEPPDAAQVRVLWHAWQQYLTVGQWDRALACLRLAERADLDGRQRTRILTGLVMTLCCRNPCAAQAEVDQLLAAVRAGHADYSALRVLAFWFLWFGNRDQGRELMIRLIESCQVGEGHDDAWGFVTLAGSLWPGLLDIPAVRSYAHDQRDAAVPGDGNGTGCPLPAGADTRRFWGLDFVSLLELIDRGELAPADRLCQELRETLPAGAFLVRQASLEALHARIRWHLGDAPGAAAYAASALELLPDHGWGVTIGLPLAALIAAHTLMGDLDQAARYLERPVPEEMWEFSCGPLYRIARGGYLMSIGRPHAALQDFLACAVDGRPDTVGWRVSAAEAYLALGDTDRARRTAVEELVHEGRSANHRSRALLVLASVDGPQRRRTHLEEAERTLLARLGQEDLAQGRIKATREHGDKALEPATEGGVPYWIQPLTVPLDEEPAPAVPCPGRNEAPAAPESLTEAERRVASLAAEGRSNRQIATQLYITVSTVEQHLTRVYRKLSARRRSELPDLLALGERSQPHRDDTQATESPAG</sequence>
<dbReference type="PROSITE" id="PS00622">
    <property type="entry name" value="HTH_LUXR_1"/>
    <property type="match status" value="1"/>
</dbReference>
<reference evidence="6 8" key="1">
    <citation type="journal article" date="2023" name="Microb. Genom.">
        <title>Mesoterricola silvestris gen. nov., sp. nov., Mesoterricola sediminis sp. nov., Geothrix oryzae sp. nov., Geothrix edaphica sp. nov., Geothrix rubra sp. nov., and Geothrix limicola sp. nov., six novel members of Acidobacteriota isolated from soils.</title>
        <authorList>
            <person name="Weisberg A.J."/>
            <person name="Pearce E."/>
            <person name="Kramer C.G."/>
            <person name="Chang J.H."/>
            <person name="Clarke C.R."/>
        </authorList>
    </citation>
    <scope>NUCLEOTIDE SEQUENCE</scope>
    <source>
        <strain evidence="7 8">NB05-1H</strain>
        <strain evidence="6">NRRL_B-16521</strain>
    </source>
</reference>
<dbReference type="InterPro" id="IPR000792">
    <property type="entry name" value="Tscrpt_reg_LuxR_C"/>
</dbReference>
<dbReference type="InterPro" id="IPR027417">
    <property type="entry name" value="P-loop_NTPase"/>
</dbReference>
<feature type="region of interest" description="Disordered" evidence="4">
    <location>
        <begin position="850"/>
        <end position="873"/>
    </location>
</feature>
<keyword evidence="8" id="KW-1185">Reference proteome</keyword>
<dbReference type="EMBL" id="JARAWP010000019">
    <property type="protein sequence ID" value="MDX3022033.1"/>
    <property type="molecule type" value="Genomic_DNA"/>
</dbReference>
<evidence type="ECO:0000256" key="3">
    <source>
        <dbReference type="ARBA" id="ARBA00023163"/>
    </source>
</evidence>
<gene>
    <name evidence="6" type="ORF">PV399_33010</name>
    <name evidence="7" type="ORF">PV666_29700</name>
</gene>
<feature type="domain" description="HTH luxR-type" evidence="5">
    <location>
        <begin position="791"/>
        <end position="856"/>
    </location>
</feature>
<proteinExistence type="predicted"/>
<evidence type="ECO:0000256" key="4">
    <source>
        <dbReference type="SAM" id="MobiDB-lite"/>
    </source>
</evidence>
<dbReference type="SMART" id="SM00421">
    <property type="entry name" value="HTH_LUXR"/>
    <property type="match status" value="1"/>
</dbReference>
<evidence type="ECO:0000313" key="9">
    <source>
        <dbReference type="Proteomes" id="UP001282288"/>
    </source>
</evidence>
<dbReference type="Gene3D" id="3.40.50.300">
    <property type="entry name" value="P-loop containing nucleotide triphosphate hydrolases"/>
    <property type="match status" value="1"/>
</dbReference>
<dbReference type="Gene3D" id="1.25.40.10">
    <property type="entry name" value="Tetratricopeptide repeat domain"/>
    <property type="match status" value="1"/>
</dbReference>
<dbReference type="Pfam" id="PF00196">
    <property type="entry name" value="GerE"/>
    <property type="match status" value="1"/>
</dbReference>
<dbReference type="Pfam" id="PF13191">
    <property type="entry name" value="AAA_16"/>
    <property type="match status" value="1"/>
</dbReference>
<dbReference type="RefSeq" id="WP_223786333.1">
    <property type="nucleotide sequence ID" value="NZ_JAGJBY010000001.1"/>
</dbReference>
<organism evidence="6 9">
    <name type="scientific">Streptomyces acidiscabies</name>
    <dbReference type="NCBI Taxonomy" id="42234"/>
    <lineage>
        <taxon>Bacteria</taxon>
        <taxon>Bacillati</taxon>
        <taxon>Actinomycetota</taxon>
        <taxon>Actinomycetes</taxon>
        <taxon>Kitasatosporales</taxon>
        <taxon>Streptomycetaceae</taxon>
        <taxon>Streptomyces</taxon>
    </lineage>
</organism>
<dbReference type="Proteomes" id="UP001282288">
    <property type="component" value="Unassembled WGS sequence"/>
</dbReference>
<comment type="caution">
    <text evidence="6">The sequence shown here is derived from an EMBL/GenBank/DDBJ whole genome shotgun (WGS) entry which is preliminary data.</text>
</comment>
<keyword evidence="1" id="KW-0805">Transcription regulation</keyword>
<dbReference type="InterPro" id="IPR011990">
    <property type="entry name" value="TPR-like_helical_dom_sf"/>
</dbReference>
<dbReference type="AlphaFoldDB" id="A0AAP6EJ24"/>
<dbReference type="CDD" id="cd06170">
    <property type="entry name" value="LuxR_C_like"/>
    <property type="match status" value="1"/>
</dbReference>
<dbReference type="PROSITE" id="PS50043">
    <property type="entry name" value="HTH_LUXR_2"/>
    <property type="match status" value="1"/>
</dbReference>
<dbReference type="EMBL" id="JARAWC010000031">
    <property type="protein sequence ID" value="MDX2964503.1"/>
    <property type="molecule type" value="Genomic_DNA"/>
</dbReference>
<dbReference type="GeneID" id="69809464"/>
<dbReference type="GO" id="GO:0006355">
    <property type="term" value="P:regulation of DNA-templated transcription"/>
    <property type="evidence" value="ECO:0007669"/>
    <property type="project" value="InterPro"/>
</dbReference>
<dbReference type="PRINTS" id="PR00038">
    <property type="entry name" value="HTHLUXR"/>
</dbReference>
<dbReference type="PANTHER" id="PTHR44688">
    <property type="entry name" value="DNA-BINDING TRANSCRIPTIONAL ACTIVATOR DEVR_DOSR"/>
    <property type="match status" value="1"/>
</dbReference>
<evidence type="ECO:0000313" key="6">
    <source>
        <dbReference type="EMBL" id="MDX2964503.1"/>
    </source>
</evidence>
<evidence type="ECO:0000256" key="2">
    <source>
        <dbReference type="ARBA" id="ARBA00023125"/>
    </source>
</evidence>
<name>A0AAP6EJ24_9ACTN</name>
<dbReference type="SUPFAM" id="SSF48452">
    <property type="entry name" value="TPR-like"/>
    <property type="match status" value="1"/>
</dbReference>
<dbReference type="InterPro" id="IPR041664">
    <property type="entry name" value="AAA_16"/>
</dbReference>
<dbReference type="PANTHER" id="PTHR44688:SF16">
    <property type="entry name" value="DNA-BINDING TRANSCRIPTIONAL ACTIVATOR DEVR_DOSR"/>
    <property type="match status" value="1"/>
</dbReference>
<dbReference type="Gene3D" id="1.10.10.10">
    <property type="entry name" value="Winged helix-like DNA-binding domain superfamily/Winged helix DNA-binding domain"/>
    <property type="match status" value="1"/>
</dbReference>
<evidence type="ECO:0000256" key="1">
    <source>
        <dbReference type="ARBA" id="ARBA00023015"/>
    </source>
</evidence>
<protein>
    <submittedName>
        <fullName evidence="6">AAA family ATPase</fullName>
    </submittedName>
</protein>
<evidence type="ECO:0000313" key="7">
    <source>
        <dbReference type="EMBL" id="MDX3022033.1"/>
    </source>
</evidence>
<keyword evidence="3" id="KW-0804">Transcription</keyword>
<dbReference type="SUPFAM" id="SSF52540">
    <property type="entry name" value="P-loop containing nucleoside triphosphate hydrolases"/>
    <property type="match status" value="1"/>
</dbReference>
<dbReference type="InterPro" id="IPR036388">
    <property type="entry name" value="WH-like_DNA-bd_sf"/>
</dbReference>
<dbReference type="Proteomes" id="UP001272987">
    <property type="component" value="Unassembled WGS sequence"/>
</dbReference>
<feature type="region of interest" description="Disordered" evidence="4">
    <location>
        <begin position="785"/>
        <end position="804"/>
    </location>
</feature>
<dbReference type="InterPro" id="IPR016032">
    <property type="entry name" value="Sig_transdc_resp-reg_C-effctor"/>
</dbReference>
<keyword evidence="2" id="KW-0238">DNA-binding</keyword>
<evidence type="ECO:0000313" key="8">
    <source>
        <dbReference type="Proteomes" id="UP001272987"/>
    </source>
</evidence>
<accession>A0AAP6EJ24</accession>